<feature type="transmembrane region" description="Helical" evidence="1">
    <location>
        <begin position="9"/>
        <end position="27"/>
    </location>
</feature>
<protein>
    <submittedName>
        <fullName evidence="2">Uncharacterized protein</fullName>
    </submittedName>
</protein>
<evidence type="ECO:0000313" key="4">
    <source>
        <dbReference type="Proteomes" id="UP000627573"/>
    </source>
</evidence>
<dbReference type="EMBL" id="CP124545">
    <property type="protein sequence ID" value="WGV50718.1"/>
    <property type="molecule type" value="Genomic_DNA"/>
</dbReference>
<organism evidence="2 4">
    <name type="scientific">Rhodococcus erythropolis</name>
    <name type="common">Arthrobacter picolinophilus</name>
    <dbReference type="NCBI Taxonomy" id="1833"/>
    <lineage>
        <taxon>Bacteria</taxon>
        <taxon>Bacillati</taxon>
        <taxon>Actinomycetota</taxon>
        <taxon>Actinomycetes</taxon>
        <taxon>Mycobacteriales</taxon>
        <taxon>Nocardiaceae</taxon>
        <taxon>Rhodococcus</taxon>
        <taxon>Rhodococcus erythropolis group</taxon>
    </lineage>
</organism>
<feature type="transmembrane region" description="Helical" evidence="1">
    <location>
        <begin position="33"/>
        <end position="53"/>
    </location>
</feature>
<evidence type="ECO:0000256" key="1">
    <source>
        <dbReference type="SAM" id="Phobius"/>
    </source>
</evidence>
<keyword evidence="1" id="KW-0472">Membrane</keyword>
<dbReference type="EMBL" id="JAECSB010000083">
    <property type="protein sequence ID" value="MBH5145598.1"/>
    <property type="molecule type" value="Genomic_DNA"/>
</dbReference>
<name>A0A1F2PM90_RHOER</name>
<keyword evidence="1" id="KW-1133">Transmembrane helix</keyword>
<accession>A0A1F2PM90</accession>
<proteinExistence type="predicted"/>
<reference evidence="2 4" key="1">
    <citation type="submission" date="2020-12" db="EMBL/GenBank/DDBJ databases">
        <title>Draft genome sequence of furan degrading bacterial strain FUR100.</title>
        <authorList>
            <person name="Woiski C."/>
        </authorList>
    </citation>
    <scope>NUCLEOTIDE SEQUENCE [LARGE SCALE GENOMIC DNA]</scope>
    <source>
        <strain evidence="2 4">FUR100</strain>
    </source>
</reference>
<dbReference type="Proteomes" id="UP000627573">
    <property type="component" value="Unassembled WGS sequence"/>
</dbReference>
<sequence length="56" mass="5687">MPERGQSRVDAGIIAVVAVITGVFVALTGHGLVAALATVLGLALGMAIVRYLIKGR</sequence>
<dbReference type="Proteomes" id="UP001230933">
    <property type="component" value="Chromosome"/>
</dbReference>
<evidence type="ECO:0000313" key="2">
    <source>
        <dbReference type="EMBL" id="MBH5145598.1"/>
    </source>
</evidence>
<gene>
    <name evidence="2" type="ORF">I3517_23660</name>
    <name evidence="3" type="ORF">QIE55_05700</name>
</gene>
<evidence type="ECO:0000313" key="3">
    <source>
        <dbReference type="EMBL" id="WGV50718.1"/>
    </source>
</evidence>
<dbReference type="AlphaFoldDB" id="A0A1F2PM90"/>
<dbReference type="RefSeq" id="WP_020906453.1">
    <property type="nucleotide sequence ID" value="NZ_BHXB01000001.1"/>
</dbReference>
<keyword evidence="4" id="KW-1185">Reference proteome</keyword>
<dbReference type="GeneID" id="66899798"/>
<reference evidence="3" key="2">
    <citation type="submission" date="2023-08" db="EMBL/GenBank/DDBJ databases">
        <title>Isolation and Characterization of Rhodococcus erythropolis MGMM8.</title>
        <authorList>
            <person name="Diabankana R.G.C."/>
            <person name="Afordoanyi D.M."/>
            <person name="Validov S.Z."/>
        </authorList>
    </citation>
    <scope>NUCLEOTIDE SEQUENCE</scope>
    <source>
        <strain evidence="3">MGMM8</strain>
    </source>
</reference>
<keyword evidence="1" id="KW-0812">Transmembrane</keyword>